<evidence type="ECO:0000256" key="3">
    <source>
        <dbReference type="ARBA" id="ARBA00022806"/>
    </source>
</evidence>
<dbReference type="Pfam" id="PF13361">
    <property type="entry name" value="UvrD_C"/>
    <property type="match status" value="1"/>
</dbReference>
<organism evidence="12 13">
    <name type="scientific">Robbsia betulipollinis</name>
    <dbReference type="NCBI Taxonomy" id="2981849"/>
    <lineage>
        <taxon>Bacteria</taxon>
        <taxon>Pseudomonadati</taxon>
        <taxon>Pseudomonadota</taxon>
        <taxon>Betaproteobacteria</taxon>
        <taxon>Burkholderiales</taxon>
        <taxon>Burkholderiaceae</taxon>
        <taxon>Robbsia</taxon>
    </lineage>
</organism>
<dbReference type="PROSITE" id="PS51198">
    <property type="entry name" value="UVRD_HELICASE_ATP_BIND"/>
    <property type="match status" value="1"/>
</dbReference>
<comment type="catalytic activity">
    <reaction evidence="6">
        <text>Couples ATP hydrolysis with the unwinding of duplex DNA by translocating in the 3'-5' direction.</text>
        <dbReference type="EC" id="5.6.2.4"/>
    </reaction>
</comment>
<keyword evidence="5" id="KW-0413">Isomerase</keyword>
<evidence type="ECO:0000256" key="6">
    <source>
        <dbReference type="ARBA" id="ARBA00034617"/>
    </source>
</evidence>
<dbReference type="InterPro" id="IPR014016">
    <property type="entry name" value="UvrD-like_ATP-bd"/>
</dbReference>
<dbReference type="Pfam" id="PF01396">
    <property type="entry name" value="Zn_ribbon_Top1"/>
    <property type="match status" value="1"/>
</dbReference>
<feature type="domain" description="UvrD-like helicase ATP-binding" evidence="11">
    <location>
        <begin position="210"/>
        <end position="675"/>
    </location>
</feature>
<proteinExistence type="predicted"/>
<dbReference type="InterPro" id="IPR022161">
    <property type="entry name" value="Helicase_IV_N"/>
</dbReference>
<gene>
    <name evidence="12" type="ORF">OVY01_22495</name>
</gene>
<sequence length="1146" mass="128788">MTAEWRPTRWGRIFSRAPAWRLCLNGAEIELTIGGRAHQITITDESTLTVQPGLIWSSVSLPAQLPTATILRGIPNTKALAMKSALDAMVADQRLRRNIQAVKTEYSKLHGWLTIVGTELSSAADQCRWITHETQQRLHLRRPVIDVFSIKKLLKEAEVRTGLIGMVENIEKALKQWNYDWPSFWDSVNERYVQKELIASKDLFDKVESKPLTEEQSRAVICFDNRVQVVAAAGSGKTSTMVAKAAYAIQRGFVAPERIVLMAFNKKAAVELKERAERSFKRLGMDGISVEASTFHAVGLSIIGKATGRKPDIPEWATDAAGGVRKLTEIALHLKDTADAFAQKWDLFRFVFARPLPGFGARASGDGWNEAGSAYILTINKDRVRSEEEASIANWLFLNGIDYHYEQPYEVNTATETHRQYKPDFYYPAAKLYHEHFALDANGKAPTEFVDYIDGVFWKRSLHLQHNTELIETTSDMLRSGIWIEHLSRELTKRGIVPNPNPFREIPKGGQGPMEDRALIELMRTFIGHAKSNGLTIEKLIARLDNLPKDSSLLRYRMFLDLVGPVLHAWDEALAHEDGIDFEDMLNRAAEHLEQGHYEAPYDLVMADEFQDASRARARLCRAMVQKKDRYLFAVGDDWQSINRFAGADVSVMTGFKDWFGHGQVLKLEQTFRCPQPLCDVSSGFVSENPAQIPKAIRSVTPTIGPVLLAFQVNDANKLQSAVDQYLDRIVKGLRDQTVPTGRDGKVTVMILGRYNADRAYMPDRWQSRYGQYLDLSFLTIHRSKGSEADYIILPSMLSKLRGNSFPNTRVDDPLLALAMPNSDDFPLGEERRLFYVALTRARRTVALLTVRGQRSAFLDELMKQEAVTLTDVDGKPIADRSCPACKTGAIVTKTGPYGEFESCSNYPSCEYKPKKKNKNDPATKWPAVNDQKVETIASRGAAFTMSPRTASTHTRPAPPPKPETGAQGGLTSSRTKPRGFFDSVLKTGLDLDDYVTLNVDRDKATKDVEAALAREKVIIDIAMEGAKSKIKIQDFIGESSETAALYKENFERHEKLFDTGKQSKPIGIEPLPISFRLSSQHRNPIIEEAIQRKLVTLKNDREAYLSAIHVSLRYDPQLLRFFKEELHAIDGDVCLDAIDPTNVIH</sequence>
<evidence type="ECO:0000256" key="1">
    <source>
        <dbReference type="ARBA" id="ARBA00022741"/>
    </source>
</evidence>
<dbReference type="EMBL" id="JAPMXC010000015">
    <property type="protein sequence ID" value="MCY0389912.1"/>
    <property type="molecule type" value="Genomic_DNA"/>
</dbReference>
<protein>
    <recommendedName>
        <fullName evidence="7">DNA 3'-5' helicase</fullName>
        <ecNumber evidence="7">5.6.2.4</ecNumber>
    </recommendedName>
</protein>
<keyword evidence="4 9" id="KW-0067">ATP-binding</keyword>
<comment type="catalytic activity">
    <reaction evidence="8">
        <text>ATP + H2O = ADP + phosphate + H(+)</text>
        <dbReference type="Rhea" id="RHEA:13065"/>
        <dbReference type="ChEBI" id="CHEBI:15377"/>
        <dbReference type="ChEBI" id="CHEBI:15378"/>
        <dbReference type="ChEBI" id="CHEBI:30616"/>
        <dbReference type="ChEBI" id="CHEBI:43474"/>
        <dbReference type="ChEBI" id="CHEBI:456216"/>
        <dbReference type="EC" id="5.6.2.4"/>
    </reaction>
</comment>
<name>A0ABT3ZUH8_9BURK</name>
<dbReference type="InterPro" id="IPR000212">
    <property type="entry name" value="DNA_helicase_UvrD/REP"/>
</dbReference>
<dbReference type="Pfam" id="PF12462">
    <property type="entry name" value="Helicase_IV_N"/>
    <property type="match status" value="1"/>
</dbReference>
<evidence type="ECO:0000259" key="11">
    <source>
        <dbReference type="PROSITE" id="PS51198"/>
    </source>
</evidence>
<dbReference type="EC" id="5.6.2.4" evidence="7"/>
<feature type="binding site" evidence="9">
    <location>
        <begin position="231"/>
        <end position="238"/>
    </location>
    <ligand>
        <name>ATP</name>
        <dbReference type="ChEBI" id="CHEBI:30616"/>
    </ligand>
</feature>
<evidence type="ECO:0000256" key="2">
    <source>
        <dbReference type="ARBA" id="ARBA00022801"/>
    </source>
</evidence>
<dbReference type="InterPro" id="IPR014017">
    <property type="entry name" value="DNA_helicase_UvrD-like_C"/>
</dbReference>
<evidence type="ECO:0000256" key="4">
    <source>
        <dbReference type="ARBA" id="ARBA00022840"/>
    </source>
</evidence>
<evidence type="ECO:0000256" key="5">
    <source>
        <dbReference type="ARBA" id="ARBA00023235"/>
    </source>
</evidence>
<dbReference type="Gene3D" id="3.40.50.300">
    <property type="entry name" value="P-loop containing nucleotide triphosphate hydrolases"/>
    <property type="match status" value="3"/>
</dbReference>
<dbReference type="PANTHER" id="PTHR11070">
    <property type="entry name" value="UVRD / RECB / PCRA DNA HELICASE FAMILY MEMBER"/>
    <property type="match status" value="1"/>
</dbReference>
<keyword evidence="3 9" id="KW-0347">Helicase</keyword>
<keyword evidence="2 9" id="KW-0378">Hydrolase</keyword>
<accession>A0ABT3ZUH8</accession>
<keyword evidence="1 9" id="KW-0547">Nucleotide-binding</keyword>
<dbReference type="Pfam" id="PF00580">
    <property type="entry name" value="UvrD-helicase"/>
    <property type="match status" value="1"/>
</dbReference>
<dbReference type="Gene3D" id="3.30.65.10">
    <property type="entry name" value="Bacterial Topoisomerase I, domain 1"/>
    <property type="match status" value="1"/>
</dbReference>
<dbReference type="SUPFAM" id="SSF57783">
    <property type="entry name" value="Zinc beta-ribbon"/>
    <property type="match status" value="1"/>
</dbReference>
<dbReference type="PANTHER" id="PTHR11070:SF63">
    <property type="entry name" value="DNA HELICASE IV"/>
    <property type="match status" value="1"/>
</dbReference>
<evidence type="ECO:0000313" key="13">
    <source>
        <dbReference type="Proteomes" id="UP001082899"/>
    </source>
</evidence>
<dbReference type="Gene3D" id="3.40.91.30">
    <property type="match status" value="1"/>
</dbReference>
<reference evidence="12" key="1">
    <citation type="submission" date="2022-11" db="EMBL/GenBank/DDBJ databases">
        <title>Robbsia betulipollinis sp. nov., isolated from pollen of birch (Betula pendula).</title>
        <authorList>
            <person name="Shi H."/>
            <person name="Ambika Manirajan B."/>
            <person name="Ratering S."/>
            <person name="Geissler-Plaum R."/>
            <person name="Schnell S."/>
        </authorList>
    </citation>
    <scope>NUCLEOTIDE SEQUENCE</scope>
    <source>
        <strain evidence="12">Bb-Pol-6</strain>
    </source>
</reference>
<evidence type="ECO:0000256" key="8">
    <source>
        <dbReference type="ARBA" id="ARBA00048988"/>
    </source>
</evidence>
<dbReference type="InterPro" id="IPR013498">
    <property type="entry name" value="Topo_IA_Znf"/>
</dbReference>
<evidence type="ECO:0000313" key="12">
    <source>
        <dbReference type="EMBL" id="MCY0389912.1"/>
    </source>
</evidence>
<evidence type="ECO:0000256" key="10">
    <source>
        <dbReference type="SAM" id="MobiDB-lite"/>
    </source>
</evidence>
<dbReference type="SUPFAM" id="SSF52540">
    <property type="entry name" value="P-loop containing nucleoside triphosphate hydrolases"/>
    <property type="match status" value="1"/>
</dbReference>
<evidence type="ECO:0000256" key="7">
    <source>
        <dbReference type="ARBA" id="ARBA00034808"/>
    </source>
</evidence>
<comment type="caution">
    <text evidence="12">The sequence shown here is derived from an EMBL/GenBank/DDBJ whole genome shotgun (WGS) entry which is preliminary data.</text>
</comment>
<dbReference type="InterPro" id="IPR027417">
    <property type="entry name" value="P-loop_NTPase"/>
</dbReference>
<evidence type="ECO:0000256" key="9">
    <source>
        <dbReference type="PROSITE-ProRule" id="PRU00560"/>
    </source>
</evidence>
<feature type="region of interest" description="Disordered" evidence="10">
    <location>
        <begin position="946"/>
        <end position="979"/>
    </location>
</feature>
<keyword evidence="13" id="KW-1185">Reference proteome</keyword>
<dbReference type="Proteomes" id="UP001082899">
    <property type="component" value="Unassembled WGS sequence"/>
</dbReference>